<comment type="caution">
    <text evidence="2">The sequence shown here is derived from an EMBL/GenBank/DDBJ whole genome shotgun (WGS) entry which is preliminary data.</text>
</comment>
<evidence type="ECO:0000313" key="3">
    <source>
        <dbReference type="Proteomes" id="UP000002812"/>
    </source>
</evidence>
<dbReference type="OrthoDB" id="4445787at2759"/>
<feature type="compositionally biased region" description="Polar residues" evidence="1">
    <location>
        <begin position="21"/>
        <end position="35"/>
    </location>
</feature>
<dbReference type="EMBL" id="AKHY01000002">
    <property type="protein sequence ID" value="EIT83609.1"/>
    <property type="molecule type" value="Genomic_DNA"/>
</dbReference>
<reference evidence="2 3" key="1">
    <citation type="journal article" date="2012" name="Eukaryot. Cell">
        <title>Draft genome sequence of Aspergillus oryzae strain 3.042.</title>
        <authorList>
            <person name="Zhao G."/>
            <person name="Yao Y."/>
            <person name="Qi W."/>
            <person name="Wang C."/>
            <person name="Hou L."/>
            <person name="Zeng B."/>
            <person name="Cao X."/>
        </authorList>
    </citation>
    <scope>NUCLEOTIDE SEQUENCE [LARGE SCALE GENOMIC DNA]</scope>
    <source>
        <strain evidence="2 3">3.042</strain>
    </source>
</reference>
<dbReference type="AlphaFoldDB" id="I8AE85"/>
<evidence type="ECO:0000256" key="1">
    <source>
        <dbReference type="SAM" id="MobiDB-lite"/>
    </source>
</evidence>
<feature type="region of interest" description="Disordered" evidence="1">
    <location>
        <begin position="21"/>
        <end position="51"/>
    </location>
</feature>
<evidence type="ECO:0000313" key="2">
    <source>
        <dbReference type="EMBL" id="EIT83609.1"/>
    </source>
</evidence>
<accession>I8AE85</accession>
<proteinExistence type="predicted"/>
<protein>
    <submittedName>
        <fullName evidence="2">Uncharacterized protein</fullName>
    </submittedName>
</protein>
<name>I8AE85_ASPO3</name>
<gene>
    <name evidence="2" type="ORF">Ao3042_05056</name>
</gene>
<dbReference type="HOGENOM" id="CLU_110771_0_0_1"/>
<dbReference type="Proteomes" id="UP000002812">
    <property type="component" value="Unassembled WGS sequence"/>
</dbReference>
<sequence>MKGSIPEEVKKCTFAIIMTTSSGRPRTSPNLSSGGDLQPYRLTESQTQESKTPYTRQQILIMVYFKKGTTSDDTRIIVRNRVYPDRSAILKLYSFVRNWGSDKKYPTFSYSSWKRALKSQCGFSSWSHRVRCKLPLGKGTQEIVYVSCEQQFAAAIDAMSQSGADLEFEIVHKYKWFRVEKDPSLNGHRSHGASSKRGSSFYGAAEKLGDFEKCDLD</sequence>
<organism evidence="2 3">
    <name type="scientific">Aspergillus oryzae (strain 3.042)</name>
    <name type="common">Yellow koji mold</name>
    <dbReference type="NCBI Taxonomy" id="1160506"/>
    <lineage>
        <taxon>Eukaryota</taxon>
        <taxon>Fungi</taxon>
        <taxon>Dikarya</taxon>
        <taxon>Ascomycota</taxon>
        <taxon>Pezizomycotina</taxon>
        <taxon>Eurotiomycetes</taxon>
        <taxon>Eurotiomycetidae</taxon>
        <taxon>Eurotiales</taxon>
        <taxon>Aspergillaceae</taxon>
        <taxon>Aspergillus</taxon>
        <taxon>Aspergillus subgen. Circumdati</taxon>
    </lineage>
</organism>
<reference evidence="3" key="2">
    <citation type="submission" date="2012-06" db="EMBL/GenBank/DDBJ databases">
        <title>Comparative genomic analyses of Aspergillus oryzae 3.042 and A. oryzae RIB40 for soy-sauce fermentation.</title>
        <authorList>
            <person name="Zhao G."/>
            <person name="Hou L."/>
            <person name="Wang C."/>
            <person name="Cao X."/>
        </authorList>
    </citation>
    <scope>NUCLEOTIDE SEQUENCE [LARGE SCALE GENOMIC DNA]</scope>
    <source>
        <strain evidence="3">3.042</strain>
    </source>
</reference>